<reference evidence="1 2" key="1">
    <citation type="journal article" date="2016" name="Nat. Commun.">
        <title>Extremotolerant tardigrade genome and improved radiotolerance of human cultured cells by tardigrade-unique protein.</title>
        <authorList>
            <person name="Hashimoto T."/>
            <person name="Horikawa D.D."/>
            <person name="Saito Y."/>
            <person name="Kuwahara H."/>
            <person name="Kozuka-Hata H."/>
            <person name="Shin-I T."/>
            <person name="Minakuchi Y."/>
            <person name="Ohishi K."/>
            <person name="Motoyama A."/>
            <person name="Aizu T."/>
            <person name="Enomoto A."/>
            <person name="Kondo K."/>
            <person name="Tanaka S."/>
            <person name="Hara Y."/>
            <person name="Koshikawa S."/>
            <person name="Sagara H."/>
            <person name="Miura T."/>
            <person name="Yokobori S."/>
            <person name="Miyagawa K."/>
            <person name="Suzuki Y."/>
            <person name="Kubo T."/>
            <person name="Oyama M."/>
            <person name="Kohara Y."/>
            <person name="Fujiyama A."/>
            <person name="Arakawa K."/>
            <person name="Katayama T."/>
            <person name="Toyoda A."/>
            <person name="Kunieda T."/>
        </authorList>
    </citation>
    <scope>NUCLEOTIDE SEQUENCE [LARGE SCALE GENOMIC DNA]</scope>
    <source>
        <strain evidence="1 2">YOKOZUNA-1</strain>
    </source>
</reference>
<dbReference type="Proteomes" id="UP000186922">
    <property type="component" value="Unassembled WGS sequence"/>
</dbReference>
<proteinExistence type="predicted"/>
<sequence>MNSSNMLRRDFTICLLKEQLRCLTKGTRTANLINWRGSHVKFSNVDNRLKLWDDSDYRKNGLIADGTDGSSHMDAVARLLAEHPEKKALTFLLCTDGVQIHKSNRKSAWPIFLVCEQIGLPHRFKKRNVILYGLWHGVGKPPLRGMLRMVQGEIDEVNEQGGIPVCNDGQEFDCLVGVTKVTADTIGKASSTNQVQFNGEEGCCHWLARGTNITTPKGGNVRSYASSIDPPATRRTHKRLVRHARKATESGTKVHGVKGTPPVSELRVLDREKEVVVDEMHGGYLGVAKTILGLWRKTLTDNQVNSITERMSLFKPPPLCNRPPENLELATWRSSTFRGWVFDFWFPCCTGIIRPELLHHFALFTEAFTILSATSIHPERDVDRARILIRNFQTDFTNHYCMLLEFAVFQSGDP</sequence>
<keyword evidence="2" id="KW-1185">Reference proteome</keyword>
<dbReference type="PANTHER" id="PTHR46579">
    <property type="entry name" value="F5/8 TYPE C DOMAIN-CONTAINING PROTEIN-RELATED"/>
    <property type="match status" value="1"/>
</dbReference>
<comment type="caution">
    <text evidence="1">The sequence shown here is derived from an EMBL/GenBank/DDBJ whole genome shotgun (WGS) entry which is preliminary data.</text>
</comment>
<evidence type="ECO:0000313" key="1">
    <source>
        <dbReference type="EMBL" id="GAU94976.1"/>
    </source>
</evidence>
<dbReference type="AlphaFoldDB" id="A0A1D1UZE5"/>
<dbReference type="OrthoDB" id="6153585at2759"/>
<organism evidence="1 2">
    <name type="scientific">Ramazzottius varieornatus</name>
    <name type="common">Water bear</name>
    <name type="synonym">Tardigrade</name>
    <dbReference type="NCBI Taxonomy" id="947166"/>
    <lineage>
        <taxon>Eukaryota</taxon>
        <taxon>Metazoa</taxon>
        <taxon>Ecdysozoa</taxon>
        <taxon>Tardigrada</taxon>
        <taxon>Eutardigrada</taxon>
        <taxon>Parachela</taxon>
        <taxon>Hypsibioidea</taxon>
        <taxon>Ramazzottiidae</taxon>
        <taxon>Ramazzottius</taxon>
    </lineage>
</organism>
<evidence type="ECO:0000313" key="2">
    <source>
        <dbReference type="Proteomes" id="UP000186922"/>
    </source>
</evidence>
<dbReference type="STRING" id="947166.A0A1D1UZE5"/>
<protein>
    <submittedName>
        <fullName evidence="1">Uncharacterized protein</fullName>
    </submittedName>
</protein>
<name>A0A1D1UZE5_RAMVA</name>
<dbReference type="PANTHER" id="PTHR46579:SF1">
    <property type="entry name" value="F5_8 TYPE C DOMAIN-CONTAINING PROTEIN"/>
    <property type="match status" value="1"/>
</dbReference>
<dbReference type="EMBL" id="BDGG01000003">
    <property type="protein sequence ID" value="GAU94976.1"/>
    <property type="molecule type" value="Genomic_DNA"/>
</dbReference>
<accession>A0A1D1UZE5</accession>
<gene>
    <name evidence="1" type="primary">RvY_06670-1</name>
    <name evidence="1" type="synonym">RvY_06670.1</name>
    <name evidence="1" type="ORF">RvY_06670</name>
</gene>